<accession>A0A8X6X8A3</accession>
<comment type="caution">
    <text evidence="1">The sequence shown here is derived from an EMBL/GenBank/DDBJ whole genome shotgun (WGS) entry which is preliminary data.</text>
</comment>
<sequence length="124" mass="14474">MDNLKSLRIKLSDIRNEYYEVVENDSDLEPLKLEMMIAEISSSEWIYAKIRGVVLIVLSGTIHFCVEILREMWIDSQRSPESKTMQNMESKNTTINVNNECFQPKQTIPYVESFETERGICEAF</sequence>
<reference evidence="1" key="1">
    <citation type="submission" date="2020-08" db="EMBL/GenBank/DDBJ databases">
        <title>Multicomponent nature underlies the extraordinary mechanical properties of spider dragline silk.</title>
        <authorList>
            <person name="Kono N."/>
            <person name="Nakamura H."/>
            <person name="Mori M."/>
            <person name="Yoshida Y."/>
            <person name="Ohtoshi R."/>
            <person name="Malay A.D."/>
            <person name="Moran D.A.P."/>
            <person name="Tomita M."/>
            <person name="Numata K."/>
            <person name="Arakawa K."/>
        </authorList>
    </citation>
    <scope>NUCLEOTIDE SEQUENCE</scope>
</reference>
<gene>
    <name evidence="1" type="ORF">TNIN_353441</name>
</gene>
<dbReference type="EMBL" id="BMAV01006662">
    <property type="protein sequence ID" value="GFY48785.1"/>
    <property type="molecule type" value="Genomic_DNA"/>
</dbReference>
<keyword evidence="2" id="KW-1185">Reference proteome</keyword>
<organism evidence="1 2">
    <name type="scientific">Trichonephila inaurata madagascariensis</name>
    <dbReference type="NCBI Taxonomy" id="2747483"/>
    <lineage>
        <taxon>Eukaryota</taxon>
        <taxon>Metazoa</taxon>
        <taxon>Ecdysozoa</taxon>
        <taxon>Arthropoda</taxon>
        <taxon>Chelicerata</taxon>
        <taxon>Arachnida</taxon>
        <taxon>Araneae</taxon>
        <taxon>Araneomorphae</taxon>
        <taxon>Entelegynae</taxon>
        <taxon>Araneoidea</taxon>
        <taxon>Nephilidae</taxon>
        <taxon>Trichonephila</taxon>
        <taxon>Trichonephila inaurata</taxon>
    </lineage>
</organism>
<dbReference type="AlphaFoldDB" id="A0A8X6X8A3"/>
<evidence type="ECO:0000313" key="1">
    <source>
        <dbReference type="EMBL" id="GFY48785.1"/>
    </source>
</evidence>
<dbReference type="Proteomes" id="UP000886998">
    <property type="component" value="Unassembled WGS sequence"/>
</dbReference>
<protein>
    <submittedName>
        <fullName evidence="1">Uncharacterized protein</fullName>
    </submittedName>
</protein>
<name>A0A8X6X8A3_9ARAC</name>
<proteinExistence type="predicted"/>
<evidence type="ECO:0000313" key="2">
    <source>
        <dbReference type="Proteomes" id="UP000886998"/>
    </source>
</evidence>